<reference evidence="1 2" key="1">
    <citation type="submission" date="2020-06" db="EMBL/GenBank/DDBJ databases">
        <title>Rheinheimera sp. nov., a marine bacterium isolated from coastal.</title>
        <authorList>
            <person name="Yu Q."/>
            <person name="Qi Y."/>
            <person name="Pu J."/>
        </authorList>
    </citation>
    <scope>NUCLEOTIDE SEQUENCE [LARGE SCALE GENOMIC DNA]</scope>
    <source>
        <strain evidence="1 2">YQF-2</strain>
    </source>
</reference>
<evidence type="ECO:0000313" key="2">
    <source>
        <dbReference type="Proteomes" id="UP000523161"/>
    </source>
</evidence>
<sequence>MKFIIEPTGTYLRRVGVGIPLLRLQLNYRDCYENYIISLVTKPTALQFSFPLPRMLPLSKLYKTPIFSRLANVKTAKAGKFTLLFK</sequence>
<proteinExistence type="predicted"/>
<accession>A0A7Y5EK11</accession>
<keyword evidence="2" id="KW-1185">Reference proteome</keyword>
<name>A0A7Y5EK11_9GAMM</name>
<organism evidence="1 2">
    <name type="scientific">Rheinheimera lutimaris</name>
    <dbReference type="NCBI Taxonomy" id="2740584"/>
    <lineage>
        <taxon>Bacteria</taxon>
        <taxon>Pseudomonadati</taxon>
        <taxon>Pseudomonadota</taxon>
        <taxon>Gammaproteobacteria</taxon>
        <taxon>Chromatiales</taxon>
        <taxon>Chromatiaceae</taxon>
        <taxon>Rheinheimera</taxon>
    </lineage>
</organism>
<evidence type="ECO:0000313" key="1">
    <source>
        <dbReference type="EMBL" id="NRQ44402.1"/>
    </source>
</evidence>
<gene>
    <name evidence="1" type="ORF">HRH59_17835</name>
</gene>
<dbReference type="EMBL" id="JABSOD010000029">
    <property type="protein sequence ID" value="NRQ44402.1"/>
    <property type="molecule type" value="Genomic_DNA"/>
</dbReference>
<protein>
    <submittedName>
        <fullName evidence="1">Uncharacterized protein</fullName>
    </submittedName>
</protein>
<dbReference type="AlphaFoldDB" id="A0A7Y5EK11"/>
<dbReference type="Proteomes" id="UP000523161">
    <property type="component" value="Unassembled WGS sequence"/>
</dbReference>
<dbReference type="RefSeq" id="WP_173502628.1">
    <property type="nucleotide sequence ID" value="NZ_JABSOD010000029.1"/>
</dbReference>
<comment type="caution">
    <text evidence="1">The sequence shown here is derived from an EMBL/GenBank/DDBJ whole genome shotgun (WGS) entry which is preliminary data.</text>
</comment>